<evidence type="ECO:0000256" key="11">
    <source>
        <dbReference type="SAM" id="Phobius"/>
    </source>
</evidence>
<feature type="transmembrane region" description="Helical" evidence="11">
    <location>
        <begin position="287"/>
        <end position="305"/>
    </location>
</feature>
<evidence type="ECO:0000256" key="6">
    <source>
        <dbReference type="ARBA" id="ARBA00023136"/>
    </source>
</evidence>
<dbReference type="RefSeq" id="WP_200756935.1">
    <property type="nucleotide sequence ID" value="NZ_AP023366.1"/>
</dbReference>
<accession>A0A7I8DB18</accession>
<dbReference type="InterPro" id="IPR004089">
    <property type="entry name" value="MCPsignal_dom"/>
</dbReference>
<dbReference type="PANTHER" id="PTHR32089">
    <property type="entry name" value="METHYL-ACCEPTING CHEMOTAXIS PROTEIN MCPB"/>
    <property type="match status" value="1"/>
</dbReference>
<keyword evidence="6 11" id="KW-0472">Membrane</keyword>
<dbReference type="Pfam" id="PF00672">
    <property type="entry name" value="HAMP"/>
    <property type="match status" value="1"/>
</dbReference>
<dbReference type="AlphaFoldDB" id="A0A7I8DB18"/>
<dbReference type="Pfam" id="PF00015">
    <property type="entry name" value="MCPsignal"/>
    <property type="match status" value="1"/>
</dbReference>
<dbReference type="InterPro" id="IPR003660">
    <property type="entry name" value="HAMP_dom"/>
</dbReference>
<evidence type="ECO:0000259" key="12">
    <source>
        <dbReference type="PROSITE" id="PS50111"/>
    </source>
</evidence>
<gene>
    <name evidence="14" type="ORF">skT53_21820</name>
</gene>
<keyword evidence="3" id="KW-0145">Chemotaxis</keyword>
<organism evidence="14 15">
    <name type="scientific">Effusibacillus dendaii</name>
    <dbReference type="NCBI Taxonomy" id="2743772"/>
    <lineage>
        <taxon>Bacteria</taxon>
        <taxon>Bacillati</taxon>
        <taxon>Bacillota</taxon>
        <taxon>Bacilli</taxon>
        <taxon>Bacillales</taxon>
        <taxon>Alicyclobacillaceae</taxon>
        <taxon>Effusibacillus</taxon>
    </lineage>
</organism>
<evidence type="ECO:0000256" key="7">
    <source>
        <dbReference type="ARBA" id="ARBA00023224"/>
    </source>
</evidence>
<dbReference type="Gene3D" id="1.10.287.950">
    <property type="entry name" value="Methyl-accepting chemotaxis protein"/>
    <property type="match status" value="1"/>
</dbReference>
<evidence type="ECO:0000256" key="8">
    <source>
        <dbReference type="ARBA" id="ARBA00029447"/>
    </source>
</evidence>
<evidence type="ECO:0000256" key="2">
    <source>
        <dbReference type="ARBA" id="ARBA00022475"/>
    </source>
</evidence>
<dbReference type="KEGG" id="eff:skT53_21820"/>
<dbReference type="EMBL" id="AP023366">
    <property type="protein sequence ID" value="BCJ87197.1"/>
    <property type="molecule type" value="Genomic_DNA"/>
</dbReference>
<dbReference type="GO" id="GO:0005886">
    <property type="term" value="C:plasma membrane"/>
    <property type="evidence" value="ECO:0007669"/>
    <property type="project" value="UniProtKB-SubCell"/>
</dbReference>
<dbReference type="CDD" id="cd12912">
    <property type="entry name" value="PDC2_MCP_like"/>
    <property type="match status" value="1"/>
</dbReference>
<protein>
    <submittedName>
        <fullName evidence="14">Methyl-accepting chemotaxis sensory transducer</fullName>
    </submittedName>
</protein>
<name>A0A7I8DB18_9BACL</name>
<keyword evidence="5 11" id="KW-1133">Transmembrane helix</keyword>
<keyword evidence="2" id="KW-1003">Cell membrane</keyword>
<evidence type="ECO:0000256" key="10">
    <source>
        <dbReference type="SAM" id="MobiDB-lite"/>
    </source>
</evidence>
<dbReference type="Gene3D" id="3.30.450.20">
    <property type="entry name" value="PAS domain"/>
    <property type="match status" value="1"/>
</dbReference>
<proteinExistence type="inferred from homology"/>
<evidence type="ECO:0000313" key="14">
    <source>
        <dbReference type="EMBL" id="BCJ87197.1"/>
    </source>
</evidence>
<dbReference type="InterPro" id="IPR033479">
    <property type="entry name" value="dCache_1"/>
</dbReference>
<feature type="region of interest" description="Disordered" evidence="10">
    <location>
        <begin position="597"/>
        <end position="618"/>
    </location>
</feature>
<dbReference type="FunFam" id="1.10.287.950:FF:000001">
    <property type="entry name" value="Methyl-accepting chemotaxis sensory transducer"/>
    <property type="match status" value="1"/>
</dbReference>
<evidence type="ECO:0000259" key="13">
    <source>
        <dbReference type="PROSITE" id="PS50885"/>
    </source>
</evidence>
<keyword evidence="4 11" id="KW-0812">Transmembrane</keyword>
<dbReference type="SMART" id="SM00283">
    <property type="entry name" value="MA"/>
    <property type="match status" value="1"/>
</dbReference>
<dbReference type="PROSITE" id="PS50111">
    <property type="entry name" value="CHEMOTAXIS_TRANSDUC_2"/>
    <property type="match status" value="1"/>
</dbReference>
<dbReference type="PANTHER" id="PTHR32089:SF112">
    <property type="entry name" value="LYSOZYME-LIKE PROTEIN-RELATED"/>
    <property type="match status" value="1"/>
</dbReference>
<dbReference type="InterPro" id="IPR029151">
    <property type="entry name" value="Sensor-like_sf"/>
</dbReference>
<feature type="transmembrane region" description="Helical" evidence="11">
    <location>
        <begin position="12"/>
        <end position="32"/>
    </location>
</feature>
<sequence>MSILFQSIRSKLLLSFLVVSLLPLIVSSFIIYNMSSSELVNKQKNAMRDLAVSKSQGMDEWLQRRRAEIELAAKTEIITSLNSQRQVRYAKQIKDQSDVYESVIFTAPDGWIRAHTTESAIGTLNLSDRDYFQNAMLGKTNYSDILVSKSTGNRIVAVATPVKNEAGAIIGVLSASMNLEALVNAYTKELSAANGTGDPILVDAFGKIQVAPKKEWIGKKVEEAALSPQLADILKAKATQPGVVSYQADGKEYVIANANIPQTGYRLYLNIPMDNVLQSSTKIQTTVWTVVCMAALLVALLAFWISRNISRPVGQIADQVTRVANGDLTVGELEIQNKDEIGALAANISVMIGNLKQILSQINRNSQQVAATAEGLSTIAEQTEQSASQMAVSIQAVADLTESHLSGTEESVQAMEEMAVGIQRIAESAALVAETSTEMAGDAQRGNQSIQQAVSQINSLGNSVNRSTEVVKLLGERSKEIGKILEVITEIASQTNLLALNAAIEAARAGEHGRGFAVVADEVRKLAEQSDSSAHQIAALIREIQADTERSVEAMETGTHEVEMGMKMVREAGNAFAKIVSASQKVAGQIQEVSAASEQMSASSEEVTASLEEMARSAKESAASSQSIAAGSEEQLAAVEEVAKSAQSLAGLAEDLKKLLTRFKL</sequence>
<comment type="subcellular location">
    <subcellularLocation>
        <location evidence="1">Cell membrane</location>
        <topology evidence="1">Multi-pass membrane protein</topology>
    </subcellularLocation>
</comment>
<evidence type="ECO:0000256" key="1">
    <source>
        <dbReference type="ARBA" id="ARBA00004651"/>
    </source>
</evidence>
<dbReference type="GO" id="GO:0007165">
    <property type="term" value="P:signal transduction"/>
    <property type="evidence" value="ECO:0007669"/>
    <property type="project" value="UniProtKB-KW"/>
</dbReference>
<dbReference type="CDD" id="cd11386">
    <property type="entry name" value="MCP_signal"/>
    <property type="match status" value="1"/>
</dbReference>
<evidence type="ECO:0000256" key="3">
    <source>
        <dbReference type="ARBA" id="ARBA00022500"/>
    </source>
</evidence>
<comment type="similarity">
    <text evidence="8">Belongs to the methyl-accepting chemotaxis (MCP) protein family.</text>
</comment>
<dbReference type="CDD" id="cd06225">
    <property type="entry name" value="HAMP"/>
    <property type="match status" value="1"/>
</dbReference>
<evidence type="ECO:0000313" key="15">
    <source>
        <dbReference type="Proteomes" id="UP000593802"/>
    </source>
</evidence>
<dbReference type="SMART" id="SM00304">
    <property type="entry name" value="HAMP"/>
    <property type="match status" value="1"/>
</dbReference>
<dbReference type="GO" id="GO:0006935">
    <property type="term" value="P:chemotaxis"/>
    <property type="evidence" value="ECO:0007669"/>
    <property type="project" value="UniProtKB-KW"/>
</dbReference>
<evidence type="ECO:0000256" key="9">
    <source>
        <dbReference type="PROSITE-ProRule" id="PRU00284"/>
    </source>
</evidence>
<dbReference type="PROSITE" id="PS50885">
    <property type="entry name" value="HAMP"/>
    <property type="match status" value="1"/>
</dbReference>
<dbReference type="CDD" id="cd12914">
    <property type="entry name" value="PDC1_DGC_like"/>
    <property type="match status" value="1"/>
</dbReference>
<reference evidence="14 15" key="1">
    <citation type="submission" date="2020-08" db="EMBL/GenBank/DDBJ databases">
        <title>Complete Genome Sequence of Effusibacillus dendaii Strain skT53, Isolated from Farmland soil.</title>
        <authorList>
            <person name="Konishi T."/>
            <person name="Kawasaki H."/>
        </authorList>
    </citation>
    <scope>NUCLEOTIDE SEQUENCE [LARGE SCALE GENOMIC DNA]</scope>
    <source>
        <strain evidence="15">skT53</strain>
    </source>
</reference>
<dbReference type="SUPFAM" id="SSF58104">
    <property type="entry name" value="Methyl-accepting chemotaxis protein (MCP) signaling domain"/>
    <property type="match status" value="1"/>
</dbReference>
<dbReference type="Pfam" id="PF02743">
    <property type="entry name" value="dCache_1"/>
    <property type="match status" value="1"/>
</dbReference>
<keyword evidence="7 9" id="KW-0807">Transducer</keyword>
<evidence type="ECO:0000256" key="4">
    <source>
        <dbReference type="ARBA" id="ARBA00022692"/>
    </source>
</evidence>
<dbReference type="SUPFAM" id="SSF103190">
    <property type="entry name" value="Sensory domain-like"/>
    <property type="match status" value="1"/>
</dbReference>
<evidence type="ECO:0000256" key="5">
    <source>
        <dbReference type="ARBA" id="ARBA00022989"/>
    </source>
</evidence>
<feature type="domain" description="Methyl-accepting transducer" evidence="12">
    <location>
        <begin position="379"/>
        <end position="615"/>
    </location>
</feature>
<feature type="compositionally biased region" description="Low complexity" evidence="10">
    <location>
        <begin position="597"/>
        <end position="607"/>
    </location>
</feature>
<feature type="domain" description="HAMP" evidence="13">
    <location>
        <begin position="307"/>
        <end position="360"/>
    </location>
</feature>
<dbReference type="Gene3D" id="6.10.340.10">
    <property type="match status" value="1"/>
</dbReference>
<keyword evidence="15" id="KW-1185">Reference proteome</keyword>
<dbReference type="Proteomes" id="UP000593802">
    <property type="component" value="Chromosome"/>
</dbReference>